<dbReference type="Pfam" id="PF01476">
    <property type="entry name" value="LysM"/>
    <property type="match status" value="2"/>
</dbReference>
<accession>A0A7J5BZL5</accession>
<organism evidence="2 3">
    <name type="scientific">Pseudoclavibacter chungangensis</name>
    <dbReference type="NCBI Taxonomy" id="587635"/>
    <lineage>
        <taxon>Bacteria</taxon>
        <taxon>Bacillati</taxon>
        <taxon>Actinomycetota</taxon>
        <taxon>Actinomycetes</taxon>
        <taxon>Micrococcales</taxon>
        <taxon>Microbacteriaceae</taxon>
        <taxon>Pseudoclavibacter</taxon>
    </lineage>
</organism>
<name>A0A7J5BZL5_9MICO</name>
<dbReference type="EMBL" id="WBJZ01000004">
    <property type="protein sequence ID" value="KAB1660097.1"/>
    <property type="molecule type" value="Genomic_DNA"/>
</dbReference>
<dbReference type="InterPro" id="IPR018392">
    <property type="entry name" value="LysM"/>
</dbReference>
<gene>
    <name evidence="2" type="ORF">F8O01_03995</name>
</gene>
<dbReference type="SMART" id="SM00257">
    <property type="entry name" value="LysM"/>
    <property type="match status" value="2"/>
</dbReference>
<dbReference type="Proteomes" id="UP000467240">
    <property type="component" value="Unassembled WGS sequence"/>
</dbReference>
<dbReference type="Gene3D" id="3.10.350.10">
    <property type="entry name" value="LysM domain"/>
    <property type="match status" value="2"/>
</dbReference>
<protein>
    <submittedName>
        <fullName evidence="2">LysM peptidoglycan-binding domain-containing protein</fullName>
    </submittedName>
</protein>
<evidence type="ECO:0000313" key="2">
    <source>
        <dbReference type="EMBL" id="KAB1660097.1"/>
    </source>
</evidence>
<dbReference type="OrthoDB" id="9795421at2"/>
<feature type="domain" description="LysM" evidence="1">
    <location>
        <begin position="46"/>
        <end position="90"/>
    </location>
</feature>
<dbReference type="CDD" id="cd00118">
    <property type="entry name" value="LysM"/>
    <property type="match status" value="2"/>
</dbReference>
<proteinExistence type="predicted"/>
<dbReference type="PROSITE" id="PS51782">
    <property type="entry name" value="LYSM"/>
    <property type="match status" value="2"/>
</dbReference>
<evidence type="ECO:0000313" key="3">
    <source>
        <dbReference type="Proteomes" id="UP000467240"/>
    </source>
</evidence>
<reference evidence="2 3" key="1">
    <citation type="submission" date="2019-09" db="EMBL/GenBank/DDBJ databases">
        <title>Phylogeny of genus Pseudoclavibacter and closely related genus.</title>
        <authorList>
            <person name="Li Y."/>
        </authorList>
    </citation>
    <scope>NUCLEOTIDE SEQUENCE [LARGE SCALE GENOMIC DNA]</scope>
    <source>
        <strain evidence="2 3">DSM 23821</strain>
    </source>
</reference>
<keyword evidence="3" id="KW-1185">Reference proteome</keyword>
<dbReference type="AlphaFoldDB" id="A0A7J5BZL5"/>
<sequence>MTSSTNDSVPRRALRLLATAGTTVRAVAARWRSAQATATAPVPRGTVHVVVVGETAESVALAHDVSTASLLVRNGLRLRGPLVPGTRLVVDDACRGVRAHGADEIPRHHVSDDDTLEGIARTHRVSPRVLLHANELACAASIAPGMTLVVPRSTDARDTGEIPVIRPVEAGHGGVSSAA</sequence>
<dbReference type="InterPro" id="IPR036779">
    <property type="entry name" value="LysM_dom_sf"/>
</dbReference>
<evidence type="ECO:0000259" key="1">
    <source>
        <dbReference type="PROSITE" id="PS51782"/>
    </source>
</evidence>
<dbReference type="SUPFAM" id="SSF54106">
    <property type="entry name" value="LysM domain"/>
    <property type="match status" value="2"/>
</dbReference>
<comment type="caution">
    <text evidence="2">The sequence shown here is derived from an EMBL/GenBank/DDBJ whole genome shotgun (WGS) entry which is preliminary data.</text>
</comment>
<dbReference type="RefSeq" id="WP_158039593.1">
    <property type="nucleotide sequence ID" value="NZ_JACCFV010000001.1"/>
</dbReference>
<feature type="domain" description="LysM" evidence="1">
    <location>
        <begin position="106"/>
        <end position="150"/>
    </location>
</feature>